<dbReference type="NCBIfam" id="TIGR03363">
    <property type="entry name" value="VI_chp_8"/>
    <property type="match status" value="1"/>
</dbReference>
<sequence>MERFLRAVAPDAPCGEDLEYDPAFIAVADKIKGTPEQQIGARIEPAQPPDWKELRQALPPLLERSRDLRLLVFLARTLLHTDGLPGFRDALELLERLLLEHWASIHPRLDPDDDNDPTQRVNILTSLCDFETILRPLAQVPLVESRVGRFSLRDVHLATDKLPLPAGASKPDPAAIRAAFLDADPAQVEGTRRAIADSLERFAGIETFLTEQVGVAHAPNLAPVRAVFKDLWQVLEEFAAPREALEGVAPEGGAGEEAAAAVPRPSAPLGPIRDRQDVIRALDALCEYYARCEPSSPVPLLLRRCKRLVPMGFLDIIKDLSPDALAQIELIKGPESADGGDG</sequence>
<gene>
    <name evidence="2" type="ORF">MECH1_V1_0961</name>
</gene>
<evidence type="ECO:0000313" key="3">
    <source>
        <dbReference type="Proteomes" id="UP001497493"/>
    </source>
</evidence>
<evidence type="ECO:0000259" key="1">
    <source>
        <dbReference type="Pfam" id="PF06812"/>
    </source>
</evidence>
<accession>A0ABM9NGK9</accession>
<protein>
    <submittedName>
        <fullName evidence="2">Type VI secretion system protein ImpA</fullName>
    </submittedName>
</protein>
<name>A0ABM9NGK9_9GAMM</name>
<dbReference type="Pfam" id="PF06812">
    <property type="entry name" value="ImpA_N"/>
    <property type="match status" value="1"/>
</dbReference>
<dbReference type="InterPro" id="IPR010657">
    <property type="entry name" value="ImpA_N"/>
</dbReference>
<reference evidence="2 3" key="1">
    <citation type="submission" date="2024-04" db="EMBL/GenBank/DDBJ databases">
        <authorList>
            <person name="Cremers G."/>
        </authorList>
    </citation>
    <scope>NUCLEOTIDE SEQUENCE [LARGE SCALE GENOMIC DNA]</scope>
    <source>
        <strain evidence="2">MeCH1-AG</strain>
    </source>
</reference>
<feature type="domain" description="ImpA N-terminal" evidence="1">
    <location>
        <begin position="6"/>
        <end position="128"/>
    </location>
</feature>
<evidence type="ECO:0000313" key="2">
    <source>
        <dbReference type="EMBL" id="CAL1239737.1"/>
    </source>
</evidence>
<keyword evidence="3" id="KW-1185">Reference proteome</keyword>
<organism evidence="2 3">
    <name type="scientific">Candidatus Methylocalor cossyra</name>
    <dbReference type="NCBI Taxonomy" id="3108543"/>
    <lineage>
        <taxon>Bacteria</taxon>
        <taxon>Pseudomonadati</taxon>
        <taxon>Pseudomonadota</taxon>
        <taxon>Gammaproteobacteria</taxon>
        <taxon>Methylococcales</taxon>
        <taxon>Methylococcaceae</taxon>
        <taxon>Candidatus Methylocalor</taxon>
    </lineage>
</organism>
<dbReference type="InterPro" id="IPR017740">
    <property type="entry name" value="TssA-like"/>
</dbReference>
<dbReference type="PANTHER" id="PTHR37951:SF1">
    <property type="entry name" value="TYPE VI SECRETION SYSTEM COMPONENT TSSA1"/>
    <property type="match status" value="1"/>
</dbReference>
<dbReference type="EMBL" id="OZ026884">
    <property type="protein sequence ID" value="CAL1239737.1"/>
    <property type="molecule type" value="Genomic_DNA"/>
</dbReference>
<dbReference type="PANTHER" id="PTHR37951">
    <property type="entry name" value="CYTOPLASMIC PROTEIN-RELATED"/>
    <property type="match status" value="1"/>
</dbReference>
<proteinExistence type="predicted"/>
<dbReference type="Proteomes" id="UP001497493">
    <property type="component" value="Chromosome"/>
</dbReference>